<dbReference type="GO" id="GO:0004673">
    <property type="term" value="F:protein histidine kinase activity"/>
    <property type="evidence" value="ECO:0007669"/>
    <property type="project" value="UniProtKB-EC"/>
</dbReference>
<feature type="transmembrane region" description="Helical" evidence="1">
    <location>
        <begin position="111"/>
        <end position="133"/>
    </location>
</feature>
<keyword evidence="1" id="KW-0812">Transmembrane</keyword>
<evidence type="ECO:0000313" key="3">
    <source>
        <dbReference type="EMBL" id="PRR81921.1"/>
    </source>
</evidence>
<dbReference type="Pfam" id="PF14501">
    <property type="entry name" value="HATPase_c_5"/>
    <property type="match status" value="1"/>
</dbReference>
<keyword evidence="1" id="KW-1133">Transmembrane helix</keyword>
<proteinExistence type="predicted"/>
<feature type="domain" description="Sensor histidine kinase NatK-like C-terminal" evidence="2">
    <location>
        <begin position="329"/>
        <end position="432"/>
    </location>
</feature>
<dbReference type="Gene3D" id="3.30.565.10">
    <property type="entry name" value="Histidine kinase-like ATPase, C-terminal domain"/>
    <property type="match status" value="1"/>
</dbReference>
<keyword evidence="3" id="KW-0808">Transferase</keyword>
<dbReference type="PANTHER" id="PTHR40448">
    <property type="entry name" value="TWO-COMPONENT SENSOR HISTIDINE KINASE"/>
    <property type="match status" value="1"/>
</dbReference>
<feature type="transmembrane region" description="Helical" evidence="1">
    <location>
        <begin position="31"/>
        <end position="64"/>
    </location>
</feature>
<dbReference type="RefSeq" id="WP_170065644.1">
    <property type="nucleotide sequence ID" value="NZ_PVXQ01000022.1"/>
</dbReference>
<feature type="transmembrane region" description="Helical" evidence="1">
    <location>
        <begin position="76"/>
        <end position="99"/>
    </location>
</feature>
<evidence type="ECO:0000259" key="2">
    <source>
        <dbReference type="Pfam" id="PF14501"/>
    </source>
</evidence>
<dbReference type="InterPro" id="IPR036890">
    <property type="entry name" value="HATPase_C_sf"/>
</dbReference>
<name>A0A2T0BDE8_9CLOT</name>
<dbReference type="EMBL" id="PVXQ01000022">
    <property type="protein sequence ID" value="PRR81921.1"/>
    <property type="molecule type" value="Genomic_DNA"/>
</dbReference>
<dbReference type="InterPro" id="IPR032834">
    <property type="entry name" value="NatK-like_C"/>
</dbReference>
<dbReference type="SUPFAM" id="SSF55874">
    <property type="entry name" value="ATPase domain of HSP90 chaperone/DNA topoisomerase II/histidine kinase"/>
    <property type="match status" value="1"/>
</dbReference>
<comment type="caution">
    <text evidence="3">The sequence shown here is derived from an EMBL/GenBank/DDBJ whole genome shotgun (WGS) entry which is preliminary data.</text>
</comment>
<protein>
    <submittedName>
        <fullName evidence="3">Sensor protein CitS</fullName>
        <ecNumber evidence="3">2.7.13.3</ecNumber>
    </submittedName>
</protein>
<dbReference type="EC" id="2.7.13.3" evidence="3"/>
<sequence>MLILSGIINCIAIFVSIKELGLVTINKKKQWYIMLIIGSLTIIGAYFSQSISLVLLFGSILIFLLLERNSILNSLVSIVIVLFITFILDIIIGSIFAKIIEYFNISGIDNFIVKLINCLVFLFFMIITSKRINKIAINLERKGFKAINVFKRKSISIIGCIAIIIIFFLNLFVINNSQTSYNFFALTITFAMSYLIIGVIIVFVIYKSMKSDVESKTREKELKTITIYNENLESLYTDMRKFRHDYVNILSSMASYMEEDDMTGLKEYFNKKIIPLGKDMNAKNKEIGLLHNIAIKEIKGVILTKIIQAQELGVEVIIDIAEIVEEVNLDVIDLSRCIGILIDNALEATVVCENGKLEIGFIKRNNAVMIVIENSVQGEAPPIHKLFQKGFSTKGEDRGLGLSTLREILSKYPKASLDTIIENNKFSQILEIY</sequence>
<dbReference type="Proteomes" id="UP000239471">
    <property type="component" value="Unassembled WGS sequence"/>
</dbReference>
<dbReference type="AlphaFoldDB" id="A0A2T0BDE8"/>
<organism evidence="3 4">
    <name type="scientific">Clostridium vincentii</name>
    <dbReference type="NCBI Taxonomy" id="52704"/>
    <lineage>
        <taxon>Bacteria</taxon>
        <taxon>Bacillati</taxon>
        <taxon>Bacillota</taxon>
        <taxon>Clostridia</taxon>
        <taxon>Eubacteriales</taxon>
        <taxon>Clostridiaceae</taxon>
        <taxon>Clostridium</taxon>
    </lineage>
</organism>
<gene>
    <name evidence="3" type="primary">citS</name>
    <name evidence="3" type="ORF">CLVI_21290</name>
</gene>
<dbReference type="GO" id="GO:0042802">
    <property type="term" value="F:identical protein binding"/>
    <property type="evidence" value="ECO:0007669"/>
    <property type="project" value="TreeGrafter"/>
</dbReference>
<feature type="transmembrane region" description="Helical" evidence="1">
    <location>
        <begin position="180"/>
        <end position="206"/>
    </location>
</feature>
<keyword evidence="1" id="KW-0472">Membrane</keyword>
<reference evidence="3 4" key="1">
    <citation type="submission" date="2018-03" db="EMBL/GenBank/DDBJ databases">
        <title>Genome sequence of Clostridium vincentii DSM 10228.</title>
        <authorList>
            <person name="Poehlein A."/>
            <person name="Daniel R."/>
        </authorList>
    </citation>
    <scope>NUCLEOTIDE SEQUENCE [LARGE SCALE GENOMIC DNA]</scope>
    <source>
        <strain evidence="3 4">DSM 10228</strain>
    </source>
</reference>
<evidence type="ECO:0000313" key="4">
    <source>
        <dbReference type="Proteomes" id="UP000239471"/>
    </source>
</evidence>
<feature type="transmembrane region" description="Helical" evidence="1">
    <location>
        <begin position="154"/>
        <end position="174"/>
    </location>
</feature>
<dbReference type="PANTHER" id="PTHR40448:SF1">
    <property type="entry name" value="TWO-COMPONENT SENSOR HISTIDINE KINASE"/>
    <property type="match status" value="1"/>
</dbReference>
<evidence type="ECO:0000256" key="1">
    <source>
        <dbReference type="SAM" id="Phobius"/>
    </source>
</evidence>
<feature type="transmembrane region" description="Helical" evidence="1">
    <location>
        <begin position="7"/>
        <end position="25"/>
    </location>
</feature>
<accession>A0A2T0BDE8</accession>
<keyword evidence="4" id="KW-1185">Reference proteome</keyword>